<evidence type="ECO:0000313" key="3">
    <source>
        <dbReference type="Proteomes" id="UP000006852"/>
    </source>
</evidence>
<proteinExistence type="predicted"/>
<keyword evidence="1" id="KW-0732">Signal</keyword>
<dbReference type="EMBL" id="CP002631">
    <property type="protein sequence ID" value="AEB15063.1"/>
    <property type="molecule type" value="Genomic_DNA"/>
</dbReference>
<dbReference type="PROSITE" id="PS51257">
    <property type="entry name" value="PROKAR_LIPOPROTEIN"/>
    <property type="match status" value="1"/>
</dbReference>
<feature type="signal peptide" evidence="1">
    <location>
        <begin position="1"/>
        <end position="22"/>
    </location>
</feature>
<dbReference type="KEGG" id="tsu:Tresu_2194"/>
<feature type="chain" id="PRO_5003287269" description="Lipoprotein" evidence="1">
    <location>
        <begin position="23"/>
        <end position="512"/>
    </location>
</feature>
<evidence type="ECO:0000313" key="2">
    <source>
        <dbReference type="EMBL" id="AEB15063.1"/>
    </source>
</evidence>
<accession>F2NWE2</accession>
<sequence>MKKLIFSILPAFLFAFISCMNMSSGTGENGSVRVALPGSGRATYAYRKNNADKFIVRLYNDDDFDQTEKGAVGGVIEFGDLEPGKYTATAEAWNAGENILEGSGSTEITVRAGETTDCNITMILEGQTAYYSKYLALANFNIDIKCNITLYDYSNLNTVINSFEGNFVSFSEDKNSNLYYILYSSGNGYRCIKKTQPSSAEIADSSSSTSNYSYYRDLYYEPTTDTLYRIGDDNSQVGVFELSCIKNVSKQSDLNFSSLGTIKVNNSDAGSVKCFAVKDDKVYMVYNYYNYATTKYDISVVSIDDFSNNNNKTIEHSGKSFNLSGEVTDMAVLEDGTVAVLVNEKSLNPANQFTLNDGCTVYSRGALVLLSSDLSKVEKVIGWTDSQRTISATNVENAENYVTKWTSITAYIPDYAERNSHFYGPMRIVAIRPKELVIADCGANFVLADYKKHRQGKMFTHNRLMTVNLRNFAIGCKKEFSEDELKFQNLSISGNIEVSTSGDWSNKYVDEK</sequence>
<reference evidence="2 3" key="1">
    <citation type="journal article" date="2011" name="Stand. Genomic Sci.">
        <title>Complete genome sequence of Treponema succinifaciens type strain (6091).</title>
        <authorList>
            <person name="Han C."/>
            <person name="Gronow S."/>
            <person name="Teshima H."/>
            <person name="Lapidus A."/>
            <person name="Nolan M."/>
            <person name="Lucas S."/>
            <person name="Hammon N."/>
            <person name="Deshpande S."/>
            <person name="Cheng J.F."/>
            <person name="Zeytun A."/>
            <person name="Tapia R."/>
            <person name="Goodwin L."/>
            <person name="Pitluck S."/>
            <person name="Liolios K."/>
            <person name="Pagani I."/>
            <person name="Ivanova N."/>
            <person name="Mavromatis K."/>
            <person name="Mikhailova N."/>
            <person name="Huntemann M."/>
            <person name="Pati A."/>
            <person name="Chen A."/>
            <person name="Palaniappan K."/>
            <person name="Land M."/>
            <person name="Hauser L."/>
            <person name="Brambilla E.M."/>
            <person name="Rohde M."/>
            <person name="Goker M."/>
            <person name="Woyke T."/>
            <person name="Bristow J."/>
            <person name="Eisen J.A."/>
            <person name="Markowitz V."/>
            <person name="Hugenholtz P."/>
            <person name="Kyrpides N.C."/>
            <person name="Klenk H.P."/>
            <person name="Detter J.C."/>
        </authorList>
    </citation>
    <scope>NUCLEOTIDE SEQUENCE [LARGE SCALE GENOMIC DNA]</scope>
    <source>
        <strain evidence="3">ATCC 33096 / DSM 2489 / 6091</strain>
    </source>
</reference>
<protein>
    <recommendedName>
        <fullName evidence="4">Lipoprotein</fullName>
    </recommendedName>
</protein>
<name>F2NWE2_TRES6</name>
<evidence type="ECO:0008006" key="4">
    <source>
        <dbReference type="Google" id="ProtNLM"/>
    </source>
</evidence>
<dbReference type="AlphaFoldDB" id="F2NWE2"/>
<dbReference type="Proteomes" id="UP000006852">
    <property type="component" value="Chromosome"/>
</dbReference>
<organism evidence="2 3">
    <name type="scientific">Treponema succinifaciens (strain ATCC 33096 / DSM 2489 / 6091)</name>
    <dbReference type="NCBI Taxonomy" id="869209"/>
    <lineage>
        <taxon>Bacteria</taxon>
        <taxon>Pseudomonadati</taxon>
        <taxon>Spirochaetota</taxon>
        <taxon>Spirochaetia</taxon>
        <taxon>Spirochaetales</taxon>
        <taxon>Treponemataceae</taxon>
        <taxon>Treponema</taxon>
    </lineage>
</organism>
<reference evidence="3" key="2">
    <citation type="submission" date="2011-04" db="EMBL/GenBank/DDBJ databases">
        <title>The complete genome of chromosome of Treponema succinifaciens DSM 2489.</title>
        <authorList>
            <person name="Lucas S."/>
            <person name="Copeland A."/>
            <person name="Lapidus A."/>
            <person name="Bruce D."/>
            <person name="Goodwin L."/>
            <person name="Pitluck S."/>
            <person name="Peters L."/>
            <person name="Kyrpides N."/>
            <person name="Mavromatis K."/>
            <person name="Ivanova N."/>
            <person name="Ovchinnikova G."/>
            <person name="Teshima H."/>
            <person name="Detter J.C."/>
            <person name="Tapia R."/>
            <person name="Han C."/>
            <person name="Land M."/>
            <person name="Hauser L."/>
            <person name="Markowitz V."/>
            <person name="Cheng J.-F."/>
            <person name="Hugenholtz P."/>
            <person name="Woyke T."/>
            <person name="Wu D."/>
            <person name="Gronow S."/>
            <person name="Wellnitz S."/>
            <person name="Brambilla E."/>
            <person name="Klenk H.-P."/>
            <person name="Eisen J.A."/>
        </authorList>
    </citation>
    <scope>NUCLEOTIDE SEQUENCE [LARGE SCALE GENOMIC DNA]</scope>
    <source>
        <strain evidence="3">ATCC 33096 / DSM 2489 / 6091</strain>
    </source>
</reference>
<dbReference type="HOGENOM" id="CLU_047006_0_0_12"/>
<dbReference type="GeneID" id="303000041"/>
<gene>
    <name evidence="2" type="ordered locus">Tresu_2194</name>
</gene>
<keyword evidence="3" id="KW-1185">Reference proteome</keyword>
<evidence type="ECO:0000256" key="1">
    <source>
        <dbReference type="SAM" id="SignalP"/>
    </source>
</evidence>
<dbReference type="RefSeq" id="WP_013702315.1">
    <property type="nucleotide sequence ID" value="NC_015385.1"/>
</dbReference>